<dbReference type="PANTHER" id="PTHR31680:SF15">
    <property type="entry name" value="PROTEIN LONGIFOLIA 2"/>
    <property type="match status" value="1"/>
</dbReference>
<dbReference type="OrthoDB" id="769613at2759"/>
<evidence type="ECO:0000313" key="2">
    <source>
        <dbReference type="EMBL" id="KAD0157046.1"/>
    </source>
</evidence>
<sequence length="100" mass="12088">MDGEKLMKELCLEIDVLQNCSKRRLYDEDDDEVKYHVTANVNKTSEDWDKRFYEVPDVVLDIERQIFKDLIDEVVKAEVASLQNRPRRYCRRLFPEYNIE</sequence>
<keyword evidence="3" id="KW-1185">Reference proteome</keyword>
<gene>
    <name evidence="2" type="ORF">E3N88_44707</name>
</gene>
<accession>A0A5N6LDL3</accession>
<comment type="caution">
    <text evidence="2">The sequence shown here is derived from an EMBL/GenBank/DDBJ whole genome shotgun (WGS) entry which is preliminary data.</text>
</comment>
<dbReference type="Proteomes" id="UP000326396">
    <property type="component" value="Unassembled WGS sequence"/>
</dbReference>
<protein>
    <recommendedName>
        <fullName evidence="1">DUF4378 domain-containing protein</fullName>
    </recommendedName>
</protein>
<evidence type="ECO:0000259" key="1">
    <source>
        <dbReference type="Pfam" id="PF14309"/>
    </source>
</evidence>
<dbReference type="AlphaFoldDB" id="A0A5N6LDL3"/>
<proteinExistence type="predicted"/>
<reference evidence="2 3" key="1">
    <citation type="submission" date="2019-05" db="EMBL/GenBank/DDBJ databases">
        <title>Mikania micrantha, genome provides insights into the molecular mechanism of rapid growth.</title>
        <authorList>
            <person name="Liu B."/>
        </authorList>
    </citation>
    <scope>NUCLEOTIDE SEQUENCE [LARGE SCALE GENOMIC DNA]</scope>
    <source>
        <strain evidence="2">NLD-2019</strain>
        <tissue evidence="2">Leaf</tissue>
    </source>
</reference>
<feature type="domain" description="DUF4378" evidence="1">
    <location>
        <begin position="2"/>
        <end position="73"/>
    </location>
</feature>
<dbReference type="PANTHER" id="PTHR31680">
    <property type="entry name" value="LONGIFOLIA PROTEIN"/>
    <property type="match status" value="1"/>
</dbReference>
<name>A0A5N6LDL3_9ASTR</name>
<organism evidence="2 3">
    <name type="scientific">Mikania micrantha</name>
    <name type="common">bitter vine</name>
    <dbReference type="NCBI Taxonomy" id="192012"/>
    <lineage>
        <taxon>Eukaryota</taxon>
        <taxon>Viridiplantae</taxon>
        <taxon>Streptophyta</taxon>
        <taxon>Embryophyta</taxon>
        <taxon>Tracheophyta</taxon>
        <taxon>Spermatophyta</taxon>
        <taxon>Magnoliopsida</taxon>
        <taxon>eudicotyledons</taxon>
        <taxon>Gunneridae</taxon>
        <taxon>Pentapetalae</taxon>
        <taxon>asterids</taxon>
        <taxon>campanulids</taxon>
        <taxon>Asterales</taxon>
        <taxon>Asteraceae</taxon>
        <taxon>Asteroideae</taxon>
        <taxon>Heliantheae alliance</taxon>
        <taxon>Eupatorieae</taxon>
        <taxon>Mikania</taxon>
    </lineage>
</organism>
<dbReference type="InterPro" id="IPR033334">
    <property type="entry name" value="LNG1/2"/>
</dbReference>
<dbReference type="Pfam" id="PF14309">
    <property type="entry name" value="DUF4378"/>
    <property type="match status" value="1"/>
</dbReference>
<dbReference type="EMBL" id="SZYD01001921">
    <property type="protein sequence ID" value="KAD0157046.1"/>
    <property type="molecule type" value="Genomic_DNA"/>
</dbReference>
<dbReference type="GO" id="GO:0051513">
    <property type="term" value="P:regulation of monopolar cell growth"/>
    <property type="evidence" value="ECO:0007669"/>
    <property type="project" value="InterPro"/>
</dbReference>
<evidence type="ECO:0000313" key="3">
    <source>
        <dbReference type="Proteomes" id="UP000326396"/>
    </source>
</evidence>
<dbReference type="InterPro" id="IPR025486">
    <property type="entry name" value="DUF4378"/>
</dbReference>